<gene>
    <name evidence="1" type="ORF">GCM10023307_08950</name>
</gene>
<evidence type="ECO:0008006" key="3">
    <source>
        <dbReference type="Google" id="ProtNLM"/>
    </source>
</evidence>
<accession>A0ABP9AWH8</accession>
<evidence type="ECO:0000313" key="1">
    <source>
        <dbReference type="EMBL" id="GAA4786383.1"/>
    </source>
</evidence>
<proteinExistence type="predicted"/>
<reference evidence="2" key="1">
    <citation type="journal article" date="2019" name="Int. J. Syst. Evol. Microbiol.">
        <title>The Global Catalogue of Microorganisms (GCM) 10K type strain sequencing project: providing services to taxonomists for standard genome sequencing and annotation.</title>
        <authorList>
            <consortium name="The Broad Institute Genomics Platform"/>
            <consortium name="The Broad Institute Genome Sequencing Center for Infectious Disease"/>
            <person name="Wu L."/>
            <person name="Ma J."/>
        </authorList>
    </citation>
    <scope>NUCLEOTIDE SEQUENCE [LARGE SCALE GENOMIC DNA]</scope>
    <source>
        <strain evidence="2">JCM 18204</strain>
    </source>
</reference>
<dbReference type="EMBL" id="BAABJE010000002">
    <property type="protein sequence ID" value="GAA4786383.1"/>
    <property type="molecule type" value="Genomic_DNA"/>
</dbReference>
<dbReference type="RefSeq" id="WP_345302103.1">
    <property type="nucleotide sequence ID" value="NZ_BAABJE010000002.1"/>
</dbReference>
<protein>
    <recommendedName>
        <fullName evidence="3">TerB family tellurite resistance protein</fullName>
    </recommendedName>
</protein>
<name>A0ABP9AWH8_9GAMM</name>
<sequence length="81" mass="9151">MTGKLRSHHEIAIASIHVFTDDGRLDLAELEKLLALAVRDEVVDADEKRVLANILTRAERDGVDPEVLARIVEVRRQYGFD</sequence>
<organism evidence="1 2">
    <name type="scientific">Lysobacter hankyongensis</name>
    <dbReference type="NCBI Taxonomy" id="1176535"/>
    <lineage>
        <taxon>Bacteria</taxon>
        <taxon>Pseudomonadati</taxon>
        <taxon>Pseudomonadota</taxon>
        <taxon>Gammaproteobacteria</taxon>
        <taxon>Lysobacterales</taxon>
        <taxon>Lysobacteraceae</taxon>
        <taxon>Lysobacter</taxon>
    </lineage>
</organism>
<comment type="caution">
    <text evidence="1">The sequence shown here is derived from an EMBL/GenBank/DDBJ whole genome shotgun (WGS) entry which is preliminary data.</text>
</comment>
<keyword evidence="2" id="KW-1185">Reference proteome</keyword>
<dbReference type="Proteomes" id="UP001499959">
    <property type="component" value="Unassembled WGS sequence"/>
</dbReference>
<evidence type="ECO:0000313" key="2">
    <source>
        <dbReference type="Proteomes" id="UP001499959"/>
    </source>
</evidence>